<evidence type="ECO:0000256" key="8">
    <source>
        <dbReference type="SAM" id="Phobius"/>
    </source>
</evidence>
<organism evidence="10 11">
    <name type="scientific">Dyadobacter jejuensis</name>
    <dbReference type="NCBI Taxonomy" id="1082580"/>
    <lineage>
        <taxon>Bacteria</taxon>
        <taxon>Pseudomonadati</taxon>
        <taxon>Bacteroidota</taxon>
        <taxon>Cytophagia</taxon>
        <taxon>Cytophagales</taxon>
        <taxon>Spirosomataceae</taxon>
        <taxon>Dyadobacter</taxon>
    </lineage>
</organism>
<dbReference type="PANTHER" id="PTHR42751:SF3">
    <property type="entry name" value="SODIUM_GLUTAMATE SYMPORTER"/>
    <property type="match status" value="1"/>
</dbReference>
<evidence type="ECO:0000313" key="10">
    <source>
        <dbReference type="EMBL" id="PWJ59264.1"/>
    </source>
</evidence>
<feature type="transmembrane region" description="Helical" evidence="8">
    <location>
        <begin position="92"/>
        <end position="114"/>
    </location>
</feature>
<sequence length="759" mass="84877">MSHVPQLIVDLSLILAIAGIITLIFKKLNQPVVLGYILAGLLVGPNISIFPTITDIKTIEIWAEIGVIFLLFNLGLEFSFKKLVKVGNTAAITGLFEVTMMLGIGFAAGQFLGWTKIDSLFLGGIIAISSTTIIFRAFDELGLKTQKFTRMVFGVLIIEDLAAVLLMVLLSTLSISQQFAGYELLESILKLFFFLTFWFLGGIFIFPTLLRRYRNLMNDESVLITSIALCFGMVLLVTKAGFSAALGAFIMGSILAETTHAEKIEHLLKPVKDLFGAIFFISVGMLINPSLLMEYAVPTAILVFVVIFGKVIFVSTGALISGQPLKTSLQAGMSLSQIGEFSFIIATLGVSLNVTSDFLYPIAVGVSVITTFTTPYLMRAAEPFYEWLNINLPEKWKTYLNRYSSGTEKIVQTTHWNLVMKSYAQTVIINTVVVIGITLICSRQIAPQVYTRIPSTNLTNSALAIITFMLTAPFLWALVFKRNNRKAYSSIWLNRRFSRGPLILLELSRVLIAILLMGFLLSSFFATPTALLVAGVVMALAIIIFYQRLQNFYVKIEERFVQNLNARKLEGSGKSKRLLLPWDAHFAFLEVSADSTFIGKSLQELKIREKFGINVVLIERGSKTIRLPKPTEVLYPCDRIEVIGTDAQLEEFKGHIEINTIDHMFLNSDDMIVLEKVEIQLDSKLLGKTIRNSKIREMIHCMIVGLERNGERILNPDSNMIIEYEDVLWIAGDKELIREFFKQKEPKAESNSSLAIDDY</sequence>
<keyword evidence="4" id="KW-0406">Ion transport</keyword>
<dbReference type="GO" id="GO:0006813">
    <property type="term" value="P:potassium ion transport"/>
    <property type="evidence" value="ECO:0007669"/>
    <property type="project" value="UniProtKB-KW"/>
</dbReference>
<feature type="transmembrane region" description="Helical" evidence="8">
    <location>
        <begin position="427"/>
        <end position="446"/>
    </location>
</feature>
<dbReference type="Gene3D" id="1.20.1530.20">
    <property type="match status" value="1"/>
</dbReference>
<keyword evidence="3" id="KW-0813">Transport</keyword>
<evidence type="ECO:0000256" key="1">
    <source>
        <dbReference type="ARBA" id="ARBA00004141"/>
    </source>
</evidence>
<feature type="transmembrane region" description="Helical" evidence="8">
    <location>
        <begin position="191"/>
        <end position="210"/>
    </location>
</feature>
<accession>A0A316AQ46</accession>
<dbReference type="SUPFAM" id="SSF116726">
    <property type="entry name" value="TrkA C-terminal domain-like"/>
    <property type="match status" value="2"/>
</dbReference>
<dbReference type="InterPro" id="IPR006037">
    <property type="entry name" value="RCK_C"/>
</dbReference>
<evidence type="ECO:0000256" key="3">
    <source>
        <dbReference type="ARBA" id="ARBA00022448"/>
    </source>
</evidence>
<feature type="transmembrane region" description="Helical" evidence="8">
    <location>
        <begin position="120"/>
        <end position="139"/>
    </location>
</feature>
<keyword evidence="4" id="KW-0630">Potassium</keyword>
<dbReference type="AlphaFoldDB" id="A0A316AQ46"/>
<comment type="caution">
    <text evidence="10">The sequence shown here is derived from an EMBL/GenBank/DDBJ whole genome shotgun (WGS) entry which is preliminary data.</text>
</comment>
<evidence type="ECO:0000256" key="6">
    <source>
        <dbReference type="ARBA" id="ARBA00022989"/>
    </source>
</evidence>
<feature type="domain" description="RCK C-terminal" evidence="9">
    <location>
        <begin position="574"/>
        <end position="658"/>
    </location>
</feature>
<reference evidence="10 11" key="1">
    <citation type="submission" date="2018-03" db="EMBL/GenBank/DDBJ databases">
        <title>Genomic Encyclopedia of Archaeal and Bacterial Type Strains, Phase II (KMG-II): from individual species to whole genera.</title>
        <authorList>
            <person name="Goeker M."/>
        </authorList>
    </citation>
    <scope>NUCLEOTIDE SEQUENCE [LARGE SCALE GENOMIC DNA]</scope>
    <source>
        <strain evidence="10 11">DSM 100346</strain>
    </source>
</reference>
<dbReference type="GO" id="GO:0016020">
    <property type="term" value="C:membrane"/>
    <property type="evidence" value="ECO:0007669"/>
    <property type="project" value="UniProtKB-SubCell"/>
</dbReference>
<dbReference type="PANTHER" id="PTHR42751">
    <property type="entry name" value="SODIUM/HYDROGEN EXCHANGER FAMILY/TRKA DOMAIN PROTEIN"/>
    <property type="match status" value="1"/>
</dbReference>
<evidence type="ECO:0000313" key="11">
    <source>
        <dbReference type="Proteomes" id="UP000245880"/>
    </source>
</evidence>
<feature type="transmembrane region" description="Helical" evidence="8">
    <location>
        <begin position="299"/>
        <end position="320"/>
    </location>
</feature>
<feature type="transmembrane region" description="Helical" evidence="8">
    <location>
        <begin position="59"/>
        <end position="80"/>
    </location>
</feature>
<dbReference type="GO" id="GO:0015297">
    <property type="term" value="F:antiporter activity"/>
    <property type="evidence" value="ECO:0007669"/>
    <property type="project" value="InterPro"/>
</dbReference>
<dbReference type="Pfam" id="PF02080">
    <property type="entry name" value="TrkA_C"/>
    <property type="match status" value="2"/>
</dbReference>
<dbReference type="GO" id="GO:0008324">
    <property type="term" value="F:monoatomic cation transmembrane transporter activity"/>
    <property type="evidence" value="ECO:0007669"/>
    <property type="project" value="InterPro"/>
</dbReference>
<dbReference type="PROSITE" id="PS51202">
    <property type="entry name" value="RCK_C"/>
    <property type="match status" value="2"/>
</dbReference>
<feature type="transmembrane region" description="Helical" evidence="8">
    <location>
        <begin position="6"/>
        <end position="25"/>
    </location>
</feature>
<keyword evidence="5 8" id="KW-0812">Transmembrane</keyword>
<dbReference type="Pfam" id="PF00999">
    <property type="entry name" value="Na_H_Exchanger"/>
    <property type="match status" value="1"/>
</dbReference>
<dbReference type="InterPro" id="IPR006153">
    <property type="entry name" value="Cation/H_exchanger_TM"/>
</dbReference>
<feature type="transmembrane region" description="Helical" evidence="8">
    <location>
        <begin position="222"/>
        <end position="238"/>
    </location>
</feature>
<feature type="transmembrane region" description="Helical" evidence="8">
    <location>
        <begin position="32"/>
        <end position="53"/>
    </location>
</feature>
<gene>
    <name evidence="10" type="ORF">CLV98_10296</name>
</gene>
<protein>
    <submittedName>
        <fullName evidence="10">CPA2 family monovalent cation:H+ antiporter-2</fullName>
    </submittedName>
</protein>
<evidence type="ECO:0000256" key="5">
    <source>
        <dbReference type="ARBA" id="ARBA00022692"/>
    </source>
</evidence>
<keyword evidence="11" id="KW-1185">Reference proteome</keyword>
<keyword evidence="4" id="KW-0633">Potassium transport</keyword>
<dbReference type="GO" id="GO:1902600">
    <property type="term" value="P:proton transmembrane transport"/>
    <property type="evidence" value="ECO:0007669"/>
    <property type="project" value="InterPro"/>
</dbReference>
<feature type="transmembrane region" description="Helical" evidence="8">
    <location>
        <begin position="458"/>
        <end position="480"/>
    </location>
</feature>
<keyword evidence="6 8" id="KW-1133">Transmembrane helix</keyword>
<feature type="transmembrane region" description="Helical" evidence="8">
    <location>
        <begin position="274"/>
        <end position="293"/>
    </location>
</feature>
<comment type="similarity">
    <text evidence="2">Belongs to the monovalent cation:proton antiporter 2 (CPA2) transporter (TC 2.A.37) family.</text>
</comment>
<proteinExistence type="inferred from homology"/>
<evidence type="ECO:0000256" key="7">
    <source>
        <dbReference type="ARBA" id="ARBA00023136"/>
    </source>
</evidence>
<feature type="transmembrane region" description="Helical" evidence="8">
    <location>
        <begin position="501"/>
        <end position="521"/>
    </location>
</feature>
<feature type="transmembrane region" description="Helical" evidence="8">
    <location>
        <begin position="527"/>
        <end position="546"/>
    </location>
</feature>
<keyword evidence="7 8" id="KW-0472">Membrane</keyword>
<evidence type="ECO:0000259" key="9">
    <source>
        <dbReference type="PROSITE" id="PS51202"/>
    </source>
</evidence>
<dbReference type="Gene3D" id="3.30.70.1450">
    <property type="entry name" value="Regulator of K+ conductance, C-terminal domain"/>
    <property type="match status" value="2"/>
</dbReference>
<comment type="subcellular location">
    <subcellularLocation>
        <location evidence="1">Membrane</location>
        <topology evidence="1">Multi-pass membrane protein</topology>
    </subcellularLocation>
</comment>
<dbReference type="OrthoDB" id="9781411at2"/>
<dbReference type="InterPro" id="IPR038770">
    <property type="entry name" value="Na+/solute_symporter_sf"/>
</dbReference>
<feature type="transmembrane region" description="Helical" evidence="8">
    <location>
        <begin position="151"/>
        <end position="171"/>
    </location>
</feature>
<dbReference type="RefSeq" id="WP_109673167.1">
    <property type="nucleotide sequence ID" value="NZ_QGDT01000002.1"/>
</dbReference>
<evidence type="ECO:0000256" key="4">
    <source>
        <dbReference type="ARBA" id="ARBA00022538"/>
    </source>
</evidence>
<dbReference type="Proteomes" id="UP000245880">
    <property type="component" value="Unassembled WGS sequence"/>
</dbReference>
<evidence type="ECO:0000256" key="2">
    <source>
        <dbReference type="ARBA" id="ARBA00005551"/>
    </source>
</evidence>
<dbReference type="InterPro" id="IPR036721">
    <property type="entry name" value="RCK_C_sf"/>
</dbReference>
<feature type="domain" description="RCK C-terminal" evidence="9">
    <location>
        <begin position="662"/>
        <end position="746"/>
    </location>
</feature>
<dbReference type="EMBL" id="QGDT01000002">
    <property type="protein sequence ID" value="PWJ59264.1"/>
    <property type="molecule type" value="Genomic_DNA"/>
</dbReference>
<name>A0A316AQ46_9BACT</name>